<sequence length="600" mass="62692">MSPGKHPRSNRAHPGANRYPVPGAPDPSGPPDVETAYLSHERATQNPHLPPLGATPQPAPTASAPDPAPTAKTNLARRAARRGKHLTNRGIDTIARAATADGADRSGLTALTIPVVANAAVDAAMAIALANTLFFAAASGEDKAGVGLYLLLTIAPFAVIAPLIGPLLDRLQHGRRMAMAATFIARAVLAILIVTNYEWDAAAQQLKYDPWILYPSALGMLVMGKSFGVLKSAVTPRVVPPSIDLVRVNSRLTTFALLGGTIVGGAVAAALEMLLGKFLPLHLPGAMLWLVLVAAYGAFTCMKIPSWVEVTAGEIPTTLTYRDQPKPDITARERARRAGRVISETIRQPLGRKVVTGLWGNGTIRILTGFLTLFTAFYAREHYQGDAFMQMAMLGVVGGAAGVGNVLGNAVGTRLRLSNPPAIIAWVLAVCAAATVVTAVLPSLPTVAVTAFLASAGSAIGKVCLDSVIQSDLPEPSRASAFGRSETVLQLGWVFGASIGVLIAATSMRIAFGVIAGLLAFGLVQTFLTSRGRTVIPGMGGGHRPDVAPPTLPTEVIVAPPRAPEQPTAPIPRTRQPRRPQPPGPTSAPTRAFPTRPGDQ</sequence>
<evidence type="ECO:0000256" key="5">
    <source>
        <dbReference type="ARBA" id="ARBA00023136"/>
    </source>
</evidence>
<dbReference type="PANTHER" id="PTHR23513:SF18">
    <property type="entry name" value="INTEGRAL MEMBRANE PROTEIN"/>
    <property type="match status" value="1"/>
</dbReference>
<protein>
    <recommendedName>
        <fullName evidence="10">Major facilitator superfamily transporter</fullName>
    </recommendedName>
</protein>
<accession>G7H3D2</accession>
<dbReference type="RefSeq" id="WP_007322432.1">
    <property type="nucleotide sequence ID" value="NZ_BAEE01000056.1"/>
</dbReference>
<dbReference type="GO" id="GO:0005886">
    <property type="term" value="C:plasma membrane"/>
    <property type="evidence" value="ECO:0007669"/>
    <property type="project" value="UniProtKB-SubCell"/>
</dbReference>
<feature type="transmembrane region" description="Helical" evidence="7">
    <location>
        <begin position="255"/>
        <end position="275"/>
    </location>
</feature>
<dbReference type="STRING" id="1073574.GOARA_056_01050"/>
<evidence type="ECO:0000256" key="7">
    <source>
        <dbReference type="SAM" id="Phobius"/>
    </source>
</evidence>
<feature type="transmembrane region" description="Helical" evidence="7">
    <location>
        <begin position="510"/>
        <end position="529"/>
    </location>
</feature>
<feature type="region of interest" description="Disordered" evidence="6">
    <location>
        <begin position="535"/>
        <end position="600"/>
    </location>
</feature>
<dbReference type="EMBL" id="BAEE01000056">
    <property type="protein sequence ID" value="GAB10357.1"/>
    <property type="molecule type" value="Genomic_DNA"/>
</dbReference>
<dbReference type="PANTHER" id="PTHR23513">
    <property type="entry name" value="INTEGRAL MEMBRANE EFFLUX PROTEIN-RELATED"/>
    <property type="match status" value="1"/>
</dbReference>
<feature type="transmembrane region" description="Helical" evidence="7">
    <location>
        <begin position="391"/>
        <end position="411"/>
    </location>
</feature>
<feature type="transmembrane region" description="Helical" evidence="7">
    <location>
        <begin position="180"/>
        <end position="199"/>
    </location>
</feature>
<keyword evidence="5 7" id="KW-0472">Membrane</keyword>
<dbReference type="InterPro" id="IPR036259">
    <property type="entry name" value="MFS_trans_sf"/>
</dbReference>
<organism evidence="8 9">
    <name type="scientific">Gordonia araii NBRC 100433</name>
    <dbReference type="NCBI Taxonomy" id="1073574"/>
    <lineage>
        <taxon>Bacteria</taxon>
        <taxon>Bacillati</taxon>
        <taxon>Actinomycetota</taxon>
        <taxon>Actinomycetes</taxon>
        <taxon>Mycobacteriales</taxon>
        <taxon>Gordoniaceae</taxon>
        <taxon>Gordonia</taxon>
    </lineage>
</organism>
<keyword evidence="3 7" id="KW-0812">Transmembrane</keyword>
<feature type="compositionally biased region" description="Pro residues" evidence="6">
    <location>
        <begin position="561"/>
        <end position="570"/>
    </location>
</feature>
<reference evidence="8 9" key="1">
    <citation type="submission" date="2011-11" db="EMBL/GenBank/DDBJ databases">
        <title>Whole genome shotgun sequence of Gordonia araii NBRC 100433.</title>
        <authorList>
            <person name="Yoshida Y."/>
            <person name="Hosoyama A."/>
            <person name="Tsuchikane K."/>
            <person name="Katsumata H."/>
            <person name="Yamazaki S."/>
            <person name="Fujita N."/>
        </authorList>
    </citation>
    <scope>NUCLEOTIDE SEQUENCE [LARGE SCALE GENOMIC DNA]</scope>
    <source>
        <strain evidence="8 9">NBRC 100433</strain>
    </source>
</reference>
<comment type="subcellular location">
    <subcellularLocation>
        <location evidence="1">Cell membrane</location>
        <topology evidence="1">Multi-pass membrane protein</topology>
    </subcellularLocation>
</comment>
<feature type="compositionally biased region" description="Basic residues" evidence="6">
    <location>
        <begin position="1"/>
        <end position="11"/>
    </location>
</feature>
<feature type="transmembrane region" description="Helical" evidence="7">
    <location>
        <begin position="358"/>
        <end position="379"/>
    </location>
</feature>
<feature type="region of interest" description="Disordered" evidence="6">
    <location>
        <begin position="1"/>
        <end position="70"/>
    </location>
</feature>
<evidence type="ECO:0008006" key="10">
    <source>
        <dbReference type="Google" id="ProtNLM"/>
    </source>
</evidence>
<dbReference type="InterPro" id="IPR011701">
    <property type="entry name" value="MFS"/>
</dbReference>
<evidence type="ECO:0000313" key="8">
    <source>
        <dbReference type="EMBL" id="GAB10357.1"/>
    </source>
</evidence>
<evidence type="ECO:0000256" key="3">
    <source>
        <dbReference type="ARBA" id="ARBA00022692"/>
    </source>
</evidence>
<keyword evidence="4 7" id="KW-1133">Transmembrane helix</keyword>
<name>G7H3D2_9ACTN</name>
<dbReference type="Proteomes" id="UP000035088">
    <property type="component" value="Unassembled WGS sequence"/>
</dbReference>
<dbReference type="AlphaFoldDB" id="G7H3D2"/>
<dbReference type="SUPFAM" id="SSF103473">
    <property type="entry name" value="MFS general substrate transporter"/>
    <property type="match status" value="1"/>
</dbReference>
<evidence type="ECO:0000256" key="2">
    <source>
        <dbReference type="ARBA" id="ARBA00022475"/>
    </source>
</evidence>
<evidence type="ECO:0000256" key="4">
    <source>
        <dbReference type="ARBA" id="ARBA00022989"/>
    </source>
</evidence>
<dbReference type="GO" id="GO:0022857">
    <property type="term" value="F:transmembrane transporter activity"/>
    <property type="evidence" value="ECO:0007669"/>
    <property type="project" value="InterPro"/>
</dbReference>
<dbReference type="Gene3D" id="1.20.1250.20">
    <property type="entry name" value="MFS general substrate transporter like domains"/>
    <property type="match status" value="1"/>
</dbReference>
<gene>
    <name evidence="8" type="ORF">GOARA_056_01050</name>
</gene>
<keyword evidence="2" id="KW-1003">Cell membrane</keyword>
<evidence type="ECO:0000256" key="6">
    <source>
        <dbReference type="SAM" id="MobiDB-lite"/>
    </source>
</evidence>
<dbReference type="Pfam" id="PF07690">
    <property type="entry name" value="MFS_1"/>
    <property type="match status" value="1"/>
</dbReference>
<keyword evidence="9" id="KW-1185">Reference proteome</keyword>
<feature type="transmembrane region" description="Helical" evidence="7">
    <location>
        <begin position="211"/>
        <end position="234"/>
    </location>
</feature>
<comment type="caution">
    <text evidence="8">The sequence shown here is derived from an EMBL/GenBank/DDBJ whole genome shotgun (WGS) entry which is preliminary data.</text>
</comment>
<feature type="transmembrane region" description="Helical" evidence="7">
    <location>
        <begin position="281"/>
        <end position="299"/>
    </location>
</feature>
<feature type="transmembrane region" description="Helical" evidence="7">
    <location>
        <begin position="423"/>
        <end position="441"/>
    </location>
</feature>
<evidence type="ECO:0000256" key="1">
    <source>
        <dbReference type="ARBA" id="ARBA00004651"/>
    </source>
</evidence>
<evidence type="ECO:0000313" key="9">
    <source>
        <dbReference type="Proteomes" id="UP000035088"/>
    </source>
</evidence>
<feature type="transmembrane region" description="Helical" evidence="7">
    <location>
        <begin position="115"/>
        <end position="136"/>
    </location>
</feature>
<feature type="transmembrane region" description="Helical" evidence="7">
    <location>
        <begin position="148"/>
        <end position="168"/>
    </location>
</feature>
<feature type="compositionally biased region" description="Low complexity" evidence="6">
    <location>
        <begin position="54"/>
        <end position="70"/>
    </location>
</feature>
<feature type="transmembrane region" description="Helical" evidence="7">
    <location>
        <begin position="486"/>
        <end position="504"/>
    </location>
</feature>
<proteinExistence type="predicted"/>